<evidence type="ECO:0000313" key="1">
    <source>
        <dbReference type="EMBL" id="MFC2998534.1"/>
    </source>
</evidence>
<dbReference type="RefSeq" id="WP_216833921.1">
    <property type="nucleotide sequence ID" value="NZ_JAFNJS010000001.1"/>
</dbReference>
<comment type="caution">
    <text evidence="1">The sequence shown here is derived from an EMBL/GenBank/DDBJ whole genome shotgun (WGS) entry which is preliminary data.</text>
</comment>
<dbReference type="EMBL" id="JBHRSB010000001">
    <property type="protein sequence ID" value="MFC2998534.1"/>
    <property type="molecule type" value="Genomic_DNA"/>
</dbReference>
<gene>
    <name evidence="1" type="ORF">ACFOD3_01435</name>
</gene>
<sequence>MARITEARRTAGGGWIRAGRFAPVPFAPVLIAGLALPAAAQSFPPGQQDPSLPRYQICVENRGRFFASFTLEALATPGAPAPQGWQRLQGGPGSLPLGQSACWTFIAPHTSAVRLRARASSNMQENMSCELTLQPARPARLYIQTGTFRMACTE</sequence>
<dbReference type="Proteomes" id="UP001595420">
    <property type="component" value="Unassembled WGS sequence"/>
</dbReference>
<organism evidence="1 2">
    <name type="scientific">Falsiroseomonas tokyonensis</name>
    <dbReference type="NCBI Taxonomy" id="430521"/>
    <lineage>
        <taxon>Bacteria</taxon>
        <taxon>Pseudomonadati</taxon>
        <taxon>Pseudomonadota</taxon>
        <taxon>Alphaproteobacteria</taxon>
        <taxon>Acetobacterales</taxon>
        <taxon>Roseomonadaceae</taxon>
        <taxon>Falsiroseomonas</taxon>
    </lineage>
</organism>
<evidence type="ECO:0000313" key="2">
    <source>
        <dbReference type="Proteomes" id="UP001595420"/>
    </source>
</evidence>
<keyword evidence="2" id="KW-1185">Reference proteome</keyword>
<reference evidence="2" key="1">
    <citation type="journal article" date="2019" name="Int. J. Syst. Evol. Microbiol.">
        <title>The Global Catalogue of Microorganisms (GCM) 10K type strain sequencing project: providing services to taxonomists for standard genome sequencing and annotation.</title>
        <authorList>
            <consortium name="The Broad Institute Genomics Platform"/>
            <consortium name="The Broad Institute Genome Sequencing Center for Infectious Disease"/>
            <person name="Wu L."/>
            <person name="Ma J."/>
        </authorList>
    </citation>
    <scope>NUCLEOTIDE SEQUENCE [LARGE SCALE GENOMIC DNA]</scope>
    <source>
        <strain evidence="2">CGMCC 1.16855</strain>
    </source>
</reference>
<proteinExistence type="predicted"/>
<name>A0ABV7BN39_9PROT</name>
<protein>
    <submittedName>
        <fullName evidence="1">Uncharacterized protein</fullName>
    </submittedName>
</protein>
<accession>A0ABV7BN39</accession>